<evidence type="ECO:0000313" key="10">
    <source>
        <dbReference type="Proteomes" id="UP001162156"/>
    </source>
</evidence>
<dbReference type="GO" id="GO:0016705">
    <property type="term" value="F:oxidoreductase activity, acting on paired donors, with incorporation or reduction of molecular oxygen"/>
    <property type="evidence" value="ECO:0007669"/>
    <property type="project" value="InterPro"/>
</dbReference>
<comment type="cofactor">
    <cofactor evidence="1 7">
        <name>heme</name>
        <dbReference type="ChEBI" id="CHEBI:30413"/>
    </cofactor>
</comment>
<evidence type="ECO:0008006" key="11">
    <source>
        <dbReference type="Google" id="ProtNLM"/>
    </source>
</evidence>
<dbReference type="PANTHER" id="PTHR24303">
    <property type="entry name" value="HEME-BINDING MONOOXYGENASE FAMILY"/>
    <property type="match status" value="1"/>
</dbReference>
<dbReference type="PRINTS" id="PR00463">
    <property type="entry name" value="EP450I"/>
</dbReference>
<keyword evidence="7 8" id="KW-0349">Heme</keyword>
<gene>
    <name evidence="9" type="ORF">NQ314_007301</name>
</gene>
<protein>
    <recommendedName>
        <fullName evidence="11">Cytochrome P450</fullName>
    </recommendedName>
</protein>
<reference evidence="9" key="1">
    <citation type="journal article" date="2023" name="Insect Mol. Biol.">
        <title>Genome sequencing provides insights into the evolution of gene families encoding plant cell wall-degrading enzymes in longhorned beetles.</title>
        <authorList>
            <person name="Shin N.R."/>
            <person name="Okamura Y."/>
            <person name="Kirsch R."/>
            <person name="Pauchet Y."/>
        </authorList>
    </citation>
    <scope>NUCLEOTIDE SEQUENCE</scope>
    <source>
        <strain evidence="9">RBIC_L_NR</strain>
    </source>
</reference>
<dbReference type="Gene3D" id="1.10.630.10">
    <property type="entry name" value="Cytochrome P450"/>
    <property type="match status" value="2"/>
</dbReference>
<evidence type="ECO:0000256" key="2">
    <source>
        <dbReference type="ARBA" id="ARBA00010617"/>
    </source>
</evidence>
<dbReference type="PRINTS" id="PR00385">
    <property type="entry name" value="P450"/>
</dbReference>
<evidence type="ECO:0000256" key="6">
    <source>
        <dbReference type="ARBA" id="ARBA00023033"/>
    </source>
</evidence>
<comment type="caution">
    <text evidence="9">The sequence shown here is derived from an EMBL/GenBank/DDBJ whole genome shotgun (WGS) entry which is preliminary data.</text>
</comment>
<evidence type="ECO:0000256" key="4">
    <source>
        <dbReference type="ARBA" id="ARBA00023002"/>
    </source>
</evidence>
<evidence type="ECO:0000256" key="8">
    <source>
        <dbReference type="RuleBase" id="RU000461"/>
    </source>
</evidence>
<evidence type="ECO:0000256" key="5">
    <source>
        <dbReference type="ARBA" id="ARBA00023004"/>
    </source>
</evidence>
<dbReference type="PANTHER" id="PTHR24303:SF27">
    <property type="entry name" value="CYTOCHROME P450 307B1"/>
    <property type="match status" value="1"/>
</dbReference>
<dbReference type="Proteomes" id="UP001162156">
    <property type="component" value="Unassembled WGS sequence"/>
</dbReference>
<evidence type="ECO:0000256" key="1">
    <source>
        <dbReference type="ARBA" id="ARBA00001971"/>
    </source>
</evidence>
<feature type="binding site" description="axial binding residue" evidence="7">
    <location>
        <position position="222"/>
    </location>
    <ligand>
        <name>heme</name>
        <dbReference type="ChEBI" id="CHEBI:30413"/>
    </ligand>
    <ligandPart>
        <name>Fe</name>
        <dbReference type="ChEBI" id="CHEBI:18248"/>
    </ligandPart>
</feature>
<dbReference type="GO" id="GO:0005506">
    <property type="term" value="F:iron ion binding"/>
    <property type="evidence" value="ECO:0007669"/>
    <property type="project" value="InterPro"/>
</dbReference>
<name>A0AAV8YQI2_9CUCU</name>
<dbReference type="InterPro" id="IPR002401">
    <property type="entry name" value="Cyt_P450_E_grp-I"/>
</dbReference>
<comment type="similarity">
    <text evidence="2 8">Belongs to the cytochrome P450 family.</text>
</comment>
<keyword evidence="6 8" id="KW-0503">Monooxygenase</keyword>
<dbReference type="PROSITE" id="PS00086">
    <property type="entry name" value="CYTOCHROME_P450"/>
    <property type="match status" value="1"/>
</dbReference>
<keyword evidence="5 7" id="KW-0408">Iron</keyword>
<accession>A0AAV8YQI2</accession>
<keyword evidence="3 7" id="KW-0479">Metal-binding</keyword>
<dbReference type="SUPFAM" id="SSF48264">
    <property type="entry name" value="Cytochrome P450"/>
    <property type="match status" value="1"/>
</dbReference>
<evidence type="ECO:0000313" key="9">
    <source>
        <dbReference type="EMBL" id="KAJ8953693.1"/>
    </source>
</evidence>
<evidence type="ECO:0000256" key="3">
    <source>
        <dbReference type="ARBA" id="ARBA00022723"/>
    </source>
</evidence>
<dbReference type="EMBL" id="JANEYF010001958">
    <property type="protein sequence ID" value="KAJ8953693.1"/>
    <property type="molecule type" value="Genomic_DNA"/>
</dbReference>
<dbReference type="GO" id="GO:0020037">
    <property type="term" value="F:heme binding"/>
    <property type="evidence" value="ECO:0007669"/>
    <property type="project" value="InterPro"/>
</dbReference>
<dbReference type="InterPro" id="IPR017972">
    <property type="entry name" value="Cyt_P450_CS"/>
</dbReference>
<evidence type="ECO:0000256" key="7">
    <source>
        <dbReference type="PIRSR" id="PIRSR602401-1"/>
    </source>
</evidence>
<proteinExistence type="inferred from homology"/>
<dbReference type="GO" id="GO:0004497">
    <property type="term" value="F:monooxygenase activity"/>
    <property type="evidence" value="ECO:0007669"/>
    <property type="project" value="UniProtKB-KW"/>
</dbReference>
<dbReference type="InterPro" id="IPR001128">
    <property type="entry name" value="Cyt_P450"/>
</dbReference>
<keyword evidence="4 8" id="KW-0560">Oxidoreductase</keyword>
<sequence>MNDEKFVEMIENFDEIFYEVNQGYAADFLPFLLPFHRKNLERMNTLAHKIREFVEDKVIESRYEDFDVEADPNDYVDSLIKHVKSGQGSELPWNTALFALEDIVVNEPEVQRRIQEEIEEVVGDRALTIGDRTAMPYTEATIFEAIRLIASPIVPRVANQDSSIDGYRIEKNTVLFLNNYDLSMSEKLWDKPEQFLPERFIKGNRLVKPEHFLPFGGGRRSCMGYKMVQLVSFGILGGFLQNYTILPAENETYKVPIGSLALTKDTFKFRFIRR</sequence>
<organism evidence="9 10">
    <name type="scientific">Rhamnusium bicolor</name>
    <dbReference type="NCBI Taxonomy" id="1586634"/>
    <lineage>
        <taxon>Eukaryota</taxon>
        <taxon>Metazoa</taxon>
        <taxon>Ecdysozoa</taxon>
        <taxon>Arthropoda</taxon>
        <taxon>Hexapoda</taxon>
        <taxon>Insecta</taxon>
        <taxon>Pterygota</taxon>
        <taxon>Neoptera</taxon>
        <taxon>Endopterygota</taxon>
        <taxon>Coleoptera</taxon>
        <taxon>Polyphaga</taxon>
        <taxon>Cucujiformia</taxon>
        <taxon>Chrysomeloidea</taxon>
        <taxon>Cerambycidae</taxon>
        <taxon>Lepturinae</taxon>
        <taxon>Rhagiini</taxon>
        <taxon>Rhamnusium</taxon>
    </lineage>
</organism>
<dbReference type="AlphaFoldDB" id="A0AAV8YQI2"/>
<keyword evidence="10" id="KW-1185">Reference proteome</keyword>
<dbReference type="Pfam" id="PF00067">
    <property type="entry name" value="p450"/>
    <property type="match status" value="1"/>
</dbReference>
<dbReference type="InterPro" id="IPR036396">
    <property type="entry name" value="Cyt_P450_sf"/>
</dbReference>